<keyword evidence="1" id="KW-0812">Transmembrane</keyword>
<proteinExistence type="predicted"/>
<sequence>MALYVDTLLEDSKHLGNILPQIYIMMIIMIIDNINRRKRFWEAFQADYLDSLRLRCDSKGIGKLGRVPKVGDLIMIHDADPRIKPKKALVLHTIRSDDGEIRSCKVRIGKN</sequence>
<gene>
    <name evidence="3" type="ORF">MNOR_LOCUS18486</name>
</gene>
<reference evidence="3 4" key="1">
    <citation type="submission" date="2024-05" db="EMBL/GenBank/DDBJ databases">
        <authorList>
            <person name="Wallberg A."/>
        </authorList>
    </citation>
    <scope>NUCLEOTIDE SEQUENCE [LARGE SCALE GENOMIC DNA]</scope>
</reference>
<dbReference type="AlphaFoldDB" id="A0AAV2QY51"/>
<feature type="transmembrane region" description="Helical" evidence="1">
    <location>
        <begin position="14"/>
        <end position="31"/>
    </location>
</feature>
<organism evidence="3 4">
    <name type="scientific">Meganyctiphanes norvegica</name>
    <name type="common">Northern krill</name>
    <name type="synonym">Thysanopoda norvegica</name>
    <dbReference type="NCBI Taxonomy" id="48144"/>
    <lineage>
        <taxon>Eukaryota</taxon>
        <taxon>Metazoa</taxon>
        <taxon>Ecdysozoa</taxon>
        <taxon>Arthropoda</taxon>
        <taxon>Crustacea</taxon>
        <taxon>Multicrustacea</taxon>
        <taxon>Malacostraca</taxon>
        <taxon>Eumalacostraca</taxon>
        <taxon>Eucarida</taxon>
        <taxon>Euphausiacea</taxon>
        <taxon>Euphausiidae</taxon>
        <taxon>Meganyctiphanes</taxon>
    </lineage>
</organism>
<keyword evidence="4" id="KW-1185">Reference proteome</keyword>
<evidence type="ECO:0000259" key="2">
    <source>
        <dbReference type="Pfam" id="PF18701"/>
    </source>
</evidence>
<evidence type="ECO:0000256" key="1">
    <source>
        <dbReference type="SAM" id="Phobius"/>
    </source>
</evidence>
<keyword evidence="1" id="KW-1133">Transmembrane helix</keyword>
<dbReference type="Pfam" id="PF18701">
    <property type="entry name" value="DUF5641"/>
    <property type="match status" value="1"/>
</dbReference>
<keyword evidence="1" id="KW-0472">Membrane</keyword>
<comment type="caution">
    <text evidence="3">The sequence shown here is derived from an EMBL/GenBank/DDBJ whole genome shotgun (WGS) entry which is preliminary data.</text>
</comment>
<dbReference type="EMBL" id="CAXKWB010013249">
    <property type="protein sequence ID" value="CAL4107109.1"/>
    <property type="molecule type" value="Genomic_DNA"/>
</dbReference>
<protein>
    <recommendedName>
        <fullName evidence="2">DUF5641 domain-containing protein</fullName>
    </recommendedName>
</protein>
<dbReference type="InterPro" id="IPR040676">
    <property type="entry name" value="DUF5641"/>
</dbReference>
<accession>A0AAV2QY51</accession>
<name>A0AAV2QY51_MEGNR</name>
<evidence type="ECO:0000313" key="4">
    <source>
        <dbReference type="Proteomes" id="UP001497623"/>
    </source>
</evidence>
<dbReference type="Proteomes" id="UP001497623">
    <property type="component" value="Unassembled WGS sequence"/>
</dbReference>
<feature type="domain" description="DUF5641" evidence="2">
    <location>
        <begin position="37"/>
        <end position="109"/>
    </location>
</feature>
<evidence type="ECO:0000313" key="3">
    <source>
        <dbReference type="EMBL" id="CAL4107109.1"/>
    </source>
</evidence>